<evidence type="ECO:0000313" key="8">
    <source>
        <dbReference type="Proteomes" id="UP000177912"/>
    </source>
</evidence>
<dbReference type="SUPFAM" id="SSF54523">
    <property type="entry name" value="Pili subunits"/>
    <property type="match status" value="1"/>
</dbReference>
<evidence type="ECO:0000256" key="1">
    <source>
        <dbReference type="ARBA" id="ARBA00004167"/>
    </source>
</evidence>
<dbReference type="PRINTS" id="PR00813">
    <property type="entry name" value="BCTERIALGSPG"/>
</dbReference>
<dbReference type="GO" id="GO:0015628">
    <property type="term" value="P:protein secretion by the type II secretion system"/>
    <property type="evidence" value="ECO:0007669"/>
    <property type="project" value="InterPro"/>
</dbReference>
<gene>
    <name evidence="7" type="ORF">A2826_02870</name>
</gene>
<comment type="subcellular location">
    <subcellularLocation>
        <location evidence="1">Membrane</location>
        <topology evidence="1">Single-pass membrane protein</topology>
    </subcellularLocation>
</comment>
<accession>A0A1F5NS39</accession>
<dbReference type="Gene3D" id="3.30.700.10">
    <property type="entry name" value="Glycoprotein, Type 4 Pilin"/>
    <property type="match status" value="1"/>
</dbReference>
<dbReference type="GO" id="GO:0015627">
    <property type="term" value="C:type II protein secretion system complex"/>
    <property type="evidence" value="ECO:0007669"/>
    <property type="project" value="InterPro"/>
</dbReference>
<evidence type="ECO:0000313" key="7">
    <source>
        <dbReference type="EMBL" id="OGE80374.1"/>
    </source>
</evidence>
<name>A0A1F5NS39_9BACT</name>
<keyword evidence="5 6" id="KW-0472">Membrane</keyword>
<proteinExistence type="predicted"/>
<dbReference type="Pfam" id="PF07963">
    <property type="entry name" value="N_methyl"/>
    <property type="match status" value="1"/>
</dbReference>
<evidence type="ECO:0000256" key="3">
    <source>
        <dbReference type="ARBA" id="ARBA00022692"/>
    </source>
</evidence>
<dbReference type="PROSITE" id="PS00409">
    <property type="entry name" value="PROKAR_NTER_METHYL"/>
    <property type="match status" value="1"/>
</dbReference>
<protein>
    <recommendedName>
        <fullName evidence="9">Type II secretion system protein GspG C-terminal domain-containing protein</fullName>
    </recommendedName>
</protein>
<keyword evidence="4 6" id="KW-1133">Transmembrane helix</keyword>
<sequence>MKKKVKIKSRGFTLIELLVVIAIIGLLASVVVTSLSSTRAKARDTKRISDLKQMKLGLDLFLNHGNGYPTKVSFDAAIAAKTVLTCGTVPTVLPVQDPLYPQSGYLYNYTDTGAVTSGCGGANNLNTDYQITFTLEKTGATTYTMNSNGQFSPALPSI</sequence>
<evidence type="ECO:0000256" key="5">
    <source>
        <dbReference type="ARBA" id="ARBA00023136"/>
    </source>
</evidence>
<keyword evidence="2" id="KW-0488">Methylation</keyword>
<evidence type="ECO:0000256" key="2">
    <source>
        <dbReference type="ARBA" id="ARBA00022481"/>
    </source>
</evidence>
<dbReference type="InterPro" id="IPR000983">
    <property type="entry name" value="Bac_GSPG_pilin"/>
</dbReference>
<dbReference type="Proteomes" id="UP000177912">
    <property type="component" value="Unassembled WGS sequence"/>
</dbReference>
<feature type="transmembrane region" description="Helical" evidence="6">
    <location>
        <begin position="12"/>
        <end position="35"/>
    </location>
</feature>
<dbReference type="STRING" id="1817822.A2826_02870"/>
<dbReference type="InterPro" id="IPR045584">
    <property type="entry name" value="Pilin-like"/>
</dbReference>
<evidence type="ECO:0000256" key="4">
    <source>
        <dbReference type="ARBA" id="ARBA00022989"/>
    </source>
</evidence>
<dbReference type="PANTHER" id="PTHR30093">
    <property type="entry name" value="GENERAL SECRETION PATHWAY PROTEIN G"/>
    <property type="match status" value="1"/>
</dbReference>
<dbReference type="PANTHER" id="PTHR30093:SF44">
    <property type="entry name" value="TYPE II SECRETION SYSTEM CORE PROTEIN G"/>
    <property type="match status" value="1"/>
</dbReference>
<evidence type="ECO:0008006" key="9">
    <source>
        <dbReference type="Google" id="ProtNLM"/>
    </source>
</evidence>
<evidence type="ECO:0000256" key="6">
    <source>
        <dbReference type="SAM" id="Phobius"/>
    </source>
</evidence>
<organism evidence="7 8">
    <name type="scientific">Candidatus Doudnabacteria bacterium RIFCSPHIGHO2_01_FULL_43_23</name>
    <dbReference type="NCBI Taxonomy" id="1817822"/>
    <lineage>
        <taxon>Bacteria</taxon>
        <taxon>Candidatus Doudnaibacteriota</taxon>
    </lineage>
</organism>
<dbReference type="NCBIfam" id="TIGR02532">
    <property type="entry name" value="IV_pilin_GFxxxE"/>
    <property type="match status" value="1"/>
</dbReference>
<comment type="caution">
    <text evidence="7">The sequence shown here is derived from an EMBL/GenBank/DDBJ whole genome shotgun (WGS) entry which is preliminary data.</text>
</comment>
<dbReference type="EMBL" id="MFEI01000034">
    <property type="protein sequence ID" value="OGE80374.1"/>
    <property type="molecule type" value="Genomic_DNA"/>
</dbReference>
<reference evidence="7 8" key="1">
    <citation type="journal article" date="2016" name="Nat. Commun.">
        <title>Thousands of microbial genomes shed light on interconnected biogeochemical processes in an aquifer system.</title>
        <authorList>
            <person name="Anantharaman K."/>
            <person name="Brown C.T."/>
            <person name="Hug L.A."/>
            <person name="Sharon I."/>
            <person name="Castelle C.J."/>
            <person name="Probst A.J."/>
            <person name="Thomas B.C."/>
            <person name="Singh A."/>
            <person name="Wilkins M.J."/>
            <person name="Karaoz U."/>
            <person name="Brodie E.L."/>
            <person name="Williams K.H."/>
            <person name="Hubbard S.S."/>
            <person name="Banfield J.F."/>
        </authorList>
    </citation>
    <scope>NUCLEOTIDE SEQUENCE [LARGE SCALE GENOMIC DNA]</scope>
</reference>
<dbReference type="AlphaFoldDB" id="A0A1F5NS39"/>
<dbReference type="GO" id="GO:0016020">
    <property type="term" value="C:membrane"/>
    <property type="evidence" value="ECO:0007669"/>
    <property type="project" value="UniProtKB-SubCell"/>
</dbReference>
<keyword evidence="3 6" id="KW-0812">Transmembrane</keyword>
<dbReference type="InterPro" id="IPR012902">
    <property type="entry name" value="N_methyl_site"/>
</dbReference>